<proteinExistence type="predicted"/>
<name>A0ACD5V0Y5_AVESA</name>
<organism evidence="1 2">
    <name type="scientific">Avena sativa</name>
    <name type="common">Oat</name>
    <dbReference type="NCBI Taxonomy" id="4498"/>
    <lineage>
        <taxon>Eukaryota</taxon>
        <taxon>Viridiplantae</taxon>
        <taxon>Streptophyta</taxon>
        <taxon>Embryophyta</taxon>
        <taxon>Tracheophyta</taxon>
        <taxon>Spermatophyta</taxon>
        <taxon>Magnoliopsida</taxon>
        <taxon>Liliopsida</taxon>
        <taxon>Poales</taxon>
        <taxon>Poaceae</taxon>
        <taxon>BOP clade</taxon>
        <taxon>Pooideae</taxon>
        <taxon>Poodae</taxon>
        <taxon>Poeae</taxon>
        <taxon>Poeae Chloroplast Group 1 (Aveneae type)</taxon>
        <taxon>Aveninae</taxon>
        <taxon>Avena</taxon>
    </lineage>
</organism>
<reference evidence="1" key="1">
    <citation type="submission" date="2021-05" db="EMBL/GenBank/DDBJ databases">
        <authorList>
            <person name="Scholz U."/>
            <person name="Mascher M."/>
            <person name="Fiebig A."/>
        </authorList>
    </citation>
    <scope>NUCLEOTIDE SEQUENCE [LARGE SCALE GENOMIC DNA]</scope>
</reference>
<accession>A0ACD5V0Y5</accession>
<dbReference type="EnsemblPlants" id="AVESA.00010b.r2.2DG0361230.1">
    <property type="protein sequence ID" value="AVESA.00010b.r2.2DG0361230.1.CDS.1"/>
    <property type="gene ID" value="AVESA.00010b.r2.2DG0361230"/>
</dbReference>
<protein>
    <submittedName>
        <fullName evidence="1">Uncharacterized protein</fullName>
    </submittedName>
</protein>
<sequence>MSKRRRQGEEGQQANCRDCIINKHKSLYLVLDDWDTGFTIRKLDADSPDLSAPPVLRLQSPMRHHSMDFAALGSKIIAMSNQFAATLVFDTETASLAIGNPLPESLHNALNFFVTASDDVLIAFAYYFMLRPVSFEVMTTTKDDFRSLCPSTDWSWKSMPTPPFTKRETIKSYALHPDGHTLFVSVSSSRVSGTFSLDTNTHEWSHLGEWMLPFQLQGYFDAELDAWVGLHADGFICSCQVPSLSSSSNIQQPNWKMAKEHKMWSPRHQVAKAQGATLTYMGNSRFFLVDCEIADGLELQDAFDGDSDGCALHMTTFRLKYNHEGKLRIIDRNTTSCPASRQLPSFSPVAFWM</sequence>
<keyword evidence="2" id="KW-1185">Reference proteome</keyword>
<reference evidence="1" key="2">
    <citation type="submission" date="2025-09" db="UniProtKB">
        <authorList>
            <consortium name="EnsemblPlants"/>
        </authorList>
    </citation>
    <scope>IDENTIFICATION</scope>
</reference>
<evidence type="ECO:0000313" key="1">
    <source>
        <dbReference type="EnsemblPlants" id="AVESA.00010b.r2.2DG0361230.1.CDS.1"/>
    </source>
</evidence>
<evidence type="ECO:0000313" key="2">
    <source>
        <dbReference type="Proteomes" id="UP001732700"/>
    </source>
</evidence>
<dbReference type="Proteomes" id="UP001732700">
    <property type="component" value="Chromosome 2D"/>
</dbReference>